<evidence type="ECO:0000313" key="2">
    <source>
        <dbReference type="EMBL" id="MPC81041.1"/>
    </source>
</evidence>
<gene>
    <name evidence="2" type="ORF">E2C01_075642</name>
</gene>
<feature type="region of interest" description="Disordered" evidence="1">
    <location>
        <begin position="110"/>
        <end position="140"/>
    </location>
</feature>
<accession>A0A5B7I6L6</accession>
<feature type="region of interest" description="Disordered" evidence="1">
    <location>
        <begin position="1"/>
        <end position="41"/>
    </location>
</feature>
<feature type="compositionally biased region" description="Basic and acidic residues" evidence="1">
    <location>
        <begin position="1"/>
        <end position="16"/>
    </location>
</feature>
<reference evidence="2 3" key="1">
    <citation type="submission" date="2019-05" db="EMBL/GenBank/DDBJ databases">
        <title>Another draft genome of Portunus trituberculatus and its Hox gene families provides insights of decapod evolution.</title>
        <authorList>
            <person name="Jeong J.-H."/>
            <person name="Song I."/>
            <person name="Kim S."/>
            <person name="Choi T."/>
            <person name="Kim D."/>
            <person name="Ryu S."/>
            <person name="Kim W."/>
        </authorList>
    </citation>
    <scope>NUCLEOTIDE SEQUENCE [LARGE SCALE GENOMIC DNA]</scope>
    <source>
        <tissue evidence="2">Muscle</tissue>
    </source>
</reference>
<dbReference type="EMBL" id="VSRR010055744">
    <property type="protein sequence ID" value="MPC81041.1"/>
    <property type="molecule type" value="Genomic_DNA"/>
</dbReference>
<evidence type="ECO:0000313" key="3">
    <source>
        <dbReference type="Proteomes" id="UP000324222"/>
    </source>
</evidence>
<protein>
    <submittedName>
        <fullName evidence="2">Uncharacterized protein</fullName>
    </submittedName>
</protein>
<dbReference type="AlphaFoldDB" id="A0A5B7I6L6"/>
<evidence type="ECO:0000256" key="1">
    <source>
        <dbReference type="SAM" id="MobiDB-lite"/>
    </source>
</evidence>
<keyword evidence="3" id="KW-1185">Reference proteome</keyword>
<feature type="region of interest" description="Disordered" evidence="1">
    <location>
        <begin position="57"/>
        <end position="77"/>
    </location>
</feature>
<dbReference type="Proteomes" id="UP000324222">
    <property type="component" value="Unassembled WGS sequence"/>
</dbReference>
<organism evidence="2 3">
    <name type="scientific">Portunus trituberculatus</name>
    <name type="common">Swimming crab</name>
    <name type="synonym">Neptunus trituberculatus</name>
    <dbReference type="NCBI Taxonomy" id="210409"/>
    <lineage>
        <taxon>Eukaryota</taxon>
        <taxon>Metazoa</taxon>
        <taxon>Ecdysozoa</taxon>
        <taxon>Arthropoda</taxon>
        <taxon>Crustacea</taxon>
        <taxon>Multicrustacea</taxon>
        <taxon>Malacostraca</taxon>
        <taxon>Eumalacostraca</taxon>
        <taxon>Eucarida</taxon>
        <taxon>Decapoda</taxon>
        <taxon>Pleocyemata</taxon>
        <taxon>Brachyura</taxon>
        <taxon>Eubrachyura</taxon>
        <taxon>Portunoidea</taxon>
        <taxon>Portunidae</taxon>
        <taxon>Portuninae</taxon>
        <taxon>Portunus</taxon>
    </lineage>
</organism>
<proteinExistence type="predicted"/>
<name>A0A5B7I6L6_PORTR</name>
<comment type="caution">
    <text evidence="2">The sequence shown here is derived from an EMBL/GenBank/DDBJ whole genome shotgun (WGS) entry which is preliminary data.</text>
</comment>
<sequence length="140" mass="14853">MAAHGKESRMAPEVESGRLCSVAGSRQPRPSAPAGLSRSSRLSGSLVSQNYEYFHLEGAGGSPSKNGILGRAGPHGSDGEVRCSGLTLLRASPLEVQTRVAASIQHEESAGMHEAMYRRQRQARVSADGLVSKQRAEPSR</sequence>
<feature type="compositionally biased region" description="Low complexity" evidence="1">
    <location>
        <begin position="28"/>
        <end position="41"/>
    </location>
</feature>